<keyword evidence="7" id="KW-1185">Reference proteome</keyword>
<dbReference type="InterPro" id="IPR028345">
    <property type="entry name" value="Antibiotic_NAT-like"/>
</dbReference>
<comment type="catalytic activity">
    <reaction evidence="5">
        <text>a 2-deoxystreptamine antibiotic + acetyl-CoA = an N(3)-acetyl-2-deoxystreptamine antibiotic + CoA + H(+)</text>
        <dbReference type="Rhea" id="RHEA:12665"/>
        <dbReference type="ChEBI" id="CHEBI:15378"/>
        <dbReference type="ChEBI" id="CHEBI:57287"/>
        <dbReference type="ChEBI" id="CHEBI:57288"/>
        <dbReference type="ChEBI" id="CHEBI:57921"/>
        <dbReference type="ChEBI" id="CHEBI:77452"/>
        <dbReference type="EC" id="2.3.1.81"/>
    </reaction>
</comment>
<keyword evidence="4 5" id="KW-0012">Acyltransferase</keyword>
<evidence type="ECO:0000313" key="6">
    <source>
        <dbReference type="EMBL" id="MEE2000425.1"/>
    </source>
</evidence>
<dbReference type="EMBL" id="JAUHLI010000002">
    <property type="protein sequence ID" value="MEE2000425.1"/>
    <property type="molecule type" value="Genomic_DNA"/>
</dbReference>
<reference evidence="6 7" key="1">
    <citation type="submission" date="2023-07" db="EMBL/GenBank/DDBJ databases">
        <title>Alkalimonas sp., MEB108 novel, alkaliphilic bacterium isolated from Lonar Lake, India.</title>
        <authorList>
            <person name="Joshi A."/>
            <person name="Thite S."/>
        </authorList>
    </citation>
    <scope>NUCLEOTIDE SEQUENCE [LARGE SCALE GENOMIC DNA]</scope>
    <source>
        <strain evidence="6 7">MEB108</strain>
    </source>
</reference>
<comment type="caution">
    <text evidence="6">The sequence shown here is derived from an EMBL/GenBank/DDBJ whole genome shotgun (WGS) entry which is preliminary data.</text>
</comment>
<keyword evidence="3 5" id="KW-0808">Transferase</keyword>
<organism evidence="6 7">
    <name type="scientific">Alkalimonas cellulosilytica</name>
    <dbReference type="NCBI Taxonomy" id="3058395"/>
    <lineage>
        <taxon>Bacteria</taxon>
        <taxon>Pseudomonadati</taxon>
        <taxon>Pseudomonadota</taxon>
        <taxon>Gammaproteobacteria</taxon>
        <taxon>Alkalimonas</taxon>
    </lineage>
</organism>
<gene>
    <name evidence="6" type="ORF">QWY20_03080</name>
</gene>
<dbReference type="PANTHER" id="PTHR11104:SF0">
    <property type="entry name" value="SPBETA PROPHAGE-DERIVED AMINOGLYCOSIDE N(3')-ACETYLTRANSFERASE-LIKE PROTEIN YOKD"/>
    <property type="match status" value="1"/>
</dbReference>
<dbReference type="InterPro" id="IPR003679">
    <property type="entry name" value="Amioglycoside_AcTrfase"/>
</dbReference>
<comment type="similarity">
    <text evidence="1 5">Belongs to the antibiotic N-acetyltransferase family.</text>
</comment>
<dbReference type="EC" id="2.3.1.-" evidence="5"/>
<evidence type="ECO:0000313" key="7">
    <source>
        <dbReference type="Proteomes" id="UP001336314"/>
    </source>
</evidence>
<dbReference type="Proteomes" id="UP001336314">
    <property type="component" value="Unassembled WGS sequence"/>
</dbReference>
<evidence type="ECO:0000256" key="2">
    <source>
        <dbReference type="ARBA" id="ARBA00012882"/>
    </source>
</evidence>
<dbReference type="Pfam" id="PF02522">
    <property type="entry name" value="Antibiotic_NAT"/>
    <property type="match status" value="1"/>
</dbReference>
<name>A0ABU7J333_9GAMM</name>
<protein>
    <recommendedName>
        <fullName evidence="2 5">Aminoglycoside N(3)-acetyltransferase</fullName>
        <ecNumber evidence="5">2.3.1.-</ecNumber>
    </recommendedName>
</protein>
<dbReference type="RefSeq" id="WP_330127565.1">
    <property type="nucleotide sequence ID" value="NZ_JAUHLI010000002.1"/>
</dbReference>
<proteinExistence type="inferred from homology"/>
<sequence length="331" mass="37417">MQKEYSQFFYFETCLYYEWIFINAMMNYIKRKLKIILKNYQRAKSAKYLKEQAPHISQQKLEQQLLSLGVAQGDTIFLHSSLKSLGYVTGGPAAVIAALQNAVGIQGNILLPAYYLPGGTIENTCKLSDYCFDLRIHGTNMGRLPETFLATKGVMRSLHPTHSVAAWGKDAKFLTEAHHKATSVFGKGSPWQRFSALPKAKVLGLGISMGPVTFYHLLEDTLGDKFPLSVWQQEHLLRCVDSEGKVWKVPVRPYDKVLTAQRIDHPSRTDLRDFIKAELSKHGQLKQGQVGAGQSWLINSQDFYQHLEKLANEGITIYSTPEQLRNRPLVS</sequence>
<evidence type="ECO:0000256" key="1">
    <source>
        <dbReference type="ARBA" id="ARBA00006383"/>
    </source>
</evidence>
<keyword evidence="5" id="KW-0046">Antibiotic resistance</keyword>
<evidence type="ECO:0000256" key="5">
    <source>
        <dbReference type="RuleBase" id="RU365031"/>
    </source>
</evidence>
<accession>A0ABU7J333</accession>
<evidence type="ECO:0000256" key="4">
    <source>
        <dbReference type="ARBA" id="ARBA00023315"/>
    </source>
</evidence>
<dbReference type="PANTHER" id="PTHR11104">
    <property type="entry name" value="AMINOGLYCOSIDE N3-ACETYLTRANSFERASE"/>
    <property type="match status" value="1"/>
</dbReference>
<evidence type="ECO:0000256" key="3">
    <source>
        <dbReference type="ARBA" id="ARBA00022679"/>
    </source>
</evidence>
<dbReference type="SUPFAM" id="SSF110710">
    <property type="entry name" value="TTHA0583/YokD-like"/>
    <property type="match status" value="1"/>
</dbReference>